<evidence type="ECO:0000256" key="1">
    <source>
        <dbReference type="SAM" id="Phobius"/>
    </source>
</evidence>
<keyword evidence="3" id="KW-0489">Methyltransferase</keyword>
<dbReference type="InterPro" id="IPR013216">
    <property type="entry name" value="Methyltransf_11"/>
</dbReference>
<dbReference type="PANTHER" id="PTHR43591:SF110">
    <property type="entry name" value="RHODANESE DOMAIN-CONTAINING PROTEIN"/>
    <property type="match status" value="1"/>
</dbReference>
<dbReference type="Proteomes" id="UP000779809">
    <property type="component" value="Unassembled WGS sequence"/>
</dbReference>
<evidence type="ECO:0000313" key="4">
    <source>
        <dbReference type="Proteomes" id="UP000779809"/>
    </source>
</evidence>
<dbReference type="GO" id="GO:0032259">
    <property type="term" value="P:methylation"/>
    <property type="evidence" value="ECO:0007669"/>
    <property type="project" value="UniProtKB-KW"/>
</dbReference>
<evidence type="ECO:0000259" key="2">
    <source>
        <dbReference type="Pfam" id="PF08241"/>
    </source>
</evidence>
<feature type="domain" description="Methyltransferase type 11" evidence="2">
    <location>
        <begin position="61"/>
        <end position="157"/>
    </location>
</feature>
<protein>
    <submittedName>
        <fullName evidence="3">Class I SAM-dependent methyltransferase</fullName>
    </submittedName>
</protein>
<keyword evidence="1" id="KW-0472">Membrane</keyword>
<proteinExistence type="predicted"/>
<reference evidence="3" key="1">
    <citation type="submission" date="2020-07" db="EMBL/GenBank/DDBJ databases">
        <title>Huge and variable diversity of episymbiotic CPR bacteria and DPANN archaea in groundwater ecosystems.</title>
        <authorList>
            <person name="He C.Y."/>
            <person name="Keren R."/>
            <person name="Whittaker M."/>
            <person name="Farag I.F."/>
            <person name="Doudna J."/>
            <person name="Cate J.H.D."/>
            <person name="Banfield J.F."/>
        </authorList>
    </citation>
    <scope>NUCLEOTIDE SEQUENCE</scope>
    <source>
        <strain evidence="3">NC_groundwater_580_Pr5_B-0.1um_64_19</strain>
    </source>
</reference>
<evidence type="ECO:0000313" key="3">
    <source>
        <dbReference type="EMBL" id="MBI2677656.1"/>
    </source>
</evidence>
<gene>
    <name evidence="3" type="ORF">HYX28_02630</name>
</gene>
<accession>A0A932A7N0</accession>
<organism evidence="3 4">
    <name type="scientific">Candidatus Korobacter versatilis</name>
    <dbReference type="NCBI Taxonomy" id="658062"/>
    <lineage>
        <taxon>Bacteria</taxon>
        <taxon>Pseudomonadati</taxon>
        <taxon>Acidobacteriota</taxon>
        <taxon>Terriglobia</taxon>
        <taxon>Terriglobales</taxon>
        <taxon>Candidatus Korobacteraceae</taxon>
        <taxon>Candidatus Korobacter</taxon>
    </lineage>
</organism>
<dbReference type="Gene3D" id="3.40.50.150">
    <property type="entry name" value="Vaccinia Virus protein VP39"/>
    <property type="match status" value="1"/>
</dbReference>
<sequence length="283" mass="31708">MSEADRANDAALGRDERLRGEGVRRFYSDPSTVEFYSSYDTLTPAEQHLFATYVPPRSRVLDLGVGGGRTTKVLAESAAIYVGVDLEPRMVEACRSQFPHLDFHALDASDLSQFRDGSFDAVVFSFNGLDCLPTEALRQRCIAECARVLREGGVFIVSTHNPRCLFTTLDRSIVRRKSKALASRLRAQWMAAGINVVAVPAAWAVVNLRRWRHRLLRRGFWRGVGFLPDPLQPEQTLYAATPQIAEKEFAAAGFRTLCRIGGSYPRKPTTLGTDWFYFALQKT</sequence>
<name>A0A932A7N0_9BACT</name>
<dbReference type="SUPFAM" id="SSF53335">
    <property type="entry name" value="S-adenosyl-L-methionine-dependent methyltransferases"/>
    <property type="match status" value="1"/>
</dbReference>
<keyword evidence="1" id="KW-1133">Transmembrane helix</keyword>
<dbReference type="CDD" id="cd02440">
    <property type="entry name" value="AdoMet_MTases"/>
    <property type="match status" value="1"/>
</dbReference>
<dbReference type="GO" id="GO:0008757">
    <property type="term" value="F:S-adenosylmethionine-dependent methyltransferase activity"/>
    <property type="evidence" value="ECO:0007669"/>
    <property type="project" value="InterPro"/>
</dbReference>
<keyword evidence="3" id="KW-0808">Transferase</keyword>
<feature type="transmembrane region" description="Helical" evidence="1">
    <location>
        <begin position="189"/>
        <end position="208"/>
    </location>
</feature>
<dbReference type="AlphaFoldDB" id="A0A932A7N0"/>
<dbReference type="PANTHER" id="PTHR43591">
    <property type="entry name" value="METHYLTRANSFERASE"/>
    <property type="match status" value="1"/>
</dbReference>
<dbReference type="InterPro" id="IPR029063">
    <property type="entry name" value="SAM-dependent_MTases_sf"/>
</dbReference>
<comment type="caution">
    <text evidence="3">The sequence shown here is derived from an EMBL/GenBank/DDBJ whole genome shotgun (WGS) entry which is preliminary data.</text>
</comment>
<dbReference type="Pfam" id="PF08241">
    <property type="entry name" value="Methyltransf_11"/>
    <property type="match status" value="1"/>
</dbReference>
<keyword evidence="1" id="KW-0812">Transmembrane</keyword>
<dbReference type="EMBL" id="JACPNR010000004">
    <property type="protein sequence ID" value="MBI2677656.1"/>
    <property type="molecule type" value="Genomic_DNA"/>
</dbReference>